<gene>
    <name evidence="1" type="ORF">MLD38_021715</name>
</gene>
<accession>A0ACB9QGW4</accession>
<proteinExistence type="predicted"/>
<dbReference type="EMBL" id="CM042885">
    <property type="protein sequence ID" value="KAI4365756.1"/>
    <property type="molecule type" value="Genomic_DNA"/>
</dbReference>
<reference evidence="2" key="1">
    <citation type="journal article" date="2023" name="Front. Plant Sci.">
        <title>Chromosomal-level genome assembly of Melastoma candidum provides insights into trichome evolution.</title>
        <authorList>
            <person name="Zhong Y."/>
            <person name="Wu W."/>
            <person name="Sun C."/>
            <person name="Zou P."/>
            <person name="Liu Y."/>
            <person name="Dai S."/>
            <person name="Zhou R."/>
        </authorList>
    </citation>
    <scope>NUCLEOTIDE SEQUENCE [LARGE SCALE GENOMIC DNA]</scope>
</reference>
<keyword evidence="2" id="KW-1185">Reference proteome</keyword>
<sequence length="740" mass="81907">MISLLAMLLLSSSFLVSIPAKSTILPGQSLGFSDNLTSPDGNFVLSFFQSSGMSYLGVNFSVSQTSIGPKAVWVANRDSPLSTVGVNLTMDADGVLKIVPDAGSPIPLNPTQASRNSSATLFNSGNLVISELDPNGTEKQILWQSFDYPTDTLLAGMKIGANFKTGKNWLLSSDLSKDVPATGGLSLEWNGTALNGAGELVIKRLGQVYWTSGAVTENQIANSDLLSIDSLTSLYNFSVVSNADESYFSYSVASISQTLWVLSYDGFRGYRGNLMVYIGVCEGDNISAGCMDPQPPSCRSQGDSFELRSGMFNRSPWIWTSADNNTFTQDNSGKQEAIYILKVHILKMASNRSSSYKWWIWIIVGAATVFLVIVLLNIMWRKRLRDKEREEENIFLELTNMADAEDHGHDQEKGGGDGGGVGKGDLRIFAFVTIKEATNDFAAYNKLGQGGFGPVYKGRLPEGQEIAVKRLSRSSGQGLVEFRNELVLIAKLQHMNLVRLLGCCVKDEEKMLVYEYMPNKSLDSFIFDEGRRGLLNWKCRYSIIEGIAQGILYLHKYSRLRIIHRDLKASNILLDEDMQPKISDFGMARIFGRDVSEANTMRVVGTYGYMSPEYAMEGNFSEKSDVYSFGVLLLEIVSGRRNSSFALGDRTMNLLGYAWELWTQGRSIDLKDPTLTDFESISEIQRCIHVGLLCVQEHAADRPSMLEIVVPRQQDRGPSHPKYSGILKCDLSHTEISKQI</sequence>
<dbReference type="Proteomes" id="UP001057402">
    <property type="component" value="Chromosome 6"/>
</dbReference>
<evidence type="ECO:0000313" key="2">
    <source>
        <dbReference type="Proteomes" id="UP001057402"/>
    </source>
</evidence>
<evidence type="ECO:0000313" key="1">
    <source>
        <dbReference type="EMBL" id="KAI4365756.1"/>
    </source>
</evidence>
<name>A0ACB9QGW4_9MYRT</name>
<comment type="caution">
    <text evidence="1">The sequence shown here is derived from an EMBL/GenBank/DDBJ whole genome shotgun (WGS) entry which is preliminary data.</text>
</comment>
<organism evidence="1 2">
    <name type="scientific">Melastoma candidum</name>
    <dbReference type="NCBI Taxonomy" id="119954"/>
    <lineage>
        <taxon>Eukaryota</taxon>
        <taxon>Viridiplantae</taxon>
        <taxon>Streptophyta</taxon>
        <taxon>Embryophyta</taxon>
        <taxon>Tracheophyta</taxon>
        <taxon>Spermatophyta</taxon>
        <taxon>Magnoliopsida</taxon>
        <taxon>eudicotyledons</taxon>
        <taxon>Gunneridae</taxon>
        <taxon>Pentapetalae</taxon>
        <taxon>rosids</taxon>
        <taxon>malvids</taxon>
        <taxon>Myrtales</taxon>
        <taxon>Melastomataceae</taxon>
        <taxon>Melastomatoideae</taxon>
        <taxon>Melastomateae</taxon>
        <taxon>Melastoma</taxon>
    </lineage>
</organism>
<protein>
    <submittedName>
        <fullName evidence="1">Uncharacterized protein</fullName>
    </submittedName>
</protein>